<gene>
    <name evidence="1" type="ORF">AVDCRST_MAG95-2728</name>
</gene>
<proteinExistence type="predicted"/>
<sequence>MCIFGKISVFMRSLKYTPTLSWLILFFVLHLFPLSPLFAQNTSKLPDLAALDAYYEKARQDWDVPGLAIAIVKNDSVIFAKGYGVLNAKTGGAVNTNTTFG</sequence>
<dbReference type="EMBL" id="CADCTJ010000854">
    <property type="protein sequence ID" value="CAA9270325.1"/>
    <property type="molecule type" value="Genomic_DNA"/>
</dbReference>
<protein>
    <submittedName>
        <fullName evidence="1">Beta-lactamase class C-like and penicillin binding proteins (PBPs) superfamily / DUF3471 domain</fullName>
    </submittedName>
</protein>
<dbReference type="Gene3D" id="3.40.710.10">
    <property type="entry name" value="DD-peptidase/beta-lactamase superfamily"/>
    <property type="match status" value="1"/>
</dbReference>
<dbReference type="SUPFAM" id="SSF56601">
    <property type="entry name" value="beta-lactamase/transpeptidase-like"/>
    <property type="match status" value="1"/>
</dbReference>
<organism evidence="1">
    <name type="scientific">uncultured Adhaeribacter sp</name>
    <dbReference type="NCBI Taxonomy" id="448109"/>
    <lineage>
        <taxon>Bacteria</taxon>
        <taxon>Pseudomonadati</taxon>
        <taxon>Bacteroidota</taxon>
        <taxon>Cytophagia</taxon>
        <taxon>Cytophagales</taxon>
        <taxon>Hymenobacteraceae</taxon>
        <taxon>Adhaeribacter</taxon>
        <taxon>environmental samples</taxon>
    </lineage>
</organism>
<reference evidence="1" key="1">
    <citation type="submission" date="2020-02" db="EMBL/GenBank/DDBJ databases">
        <authorList>
            <person name="Meier V. D."/>
        </authorList>
    </citation>
    <scope>NUCLEOTIDE SEQUENCE</scope>
    <source>
        <strain evidence="1">AVDCRST_MAG95</strain>
    </source>
</reference>
<feature type="non-terminal residue" evidence="1">
    <location>
        <position position="101"/>
    </location>
</feature>
<dbReference type="InterPro" id="IPR012338">
    <property type="entry name" value="Beta-lactam/transpept-like"/>
</dbReference>
<name>A0A6J4J6M3_9BACT</name>
<dbReference type="AlphaFoldDB" id="A0A6J4J6M3"/>
<evidence type="ECO:0000313" key="1">
    <source>
        <dbReference type="EMBL" id="CAA9270325.1"/>
    </source>
</evidence>
<accession>A0A6J4J6M3</accession>